<organism evidence="3">
    <name type="scientific">uncultured Caudovirales phage</name>
    <dbReference type="NCBI Taxonomy" id="2100421"/>
    <lineage>
        <taxon>Viruses</taxon>
        <taxon>Duplodnaviria</taxon>
        <taxon>Heunggongvirae</taxon>
        <taxon>Uroviricota</taxon>
        <taxon>Caudoviricetes</taxon>
        <taxon>Peduoviridae</taxon>
        <taxon>Maltschvirus</taxon>
        <taxon>Maltschvirus maltsch</taxon>
    </lineage>
</organism>
<dbReference type="Pfam" id="PF20441">
    <property type="entry name" value="TerL_nuclease"/>
    <property type="match status" value="1"/>
</dbReference>
<dbReference type="PANTHER" id="PTHR41287">
    <property type="match status" value="1"/>
</dbReference>
<accession>A0A6J5NT18</accession>
<protein>
    <submittedName>
        <fullName evidence="3">Terminase large subunit, Lambdalikevirus-type</fullName>
    </submittedName>
</protein>
<dbReference type="InterPro" id="IPR046462">
    <property type="entry name" value="TerL_nuclease"/>
</dbReference>
<dbReference type="GO" id="GO:0004519">
    <property type="term" value="F:endonuclease activity"/>
    <property type="evidence" value="ECO:0007669"/>
    <property type="project" value="InterPro"/>
</dbReference>
<dbReference type="InterPro" id="IPR005021">
    <property type="entry name" value="Terminase_largesu-like"/>
</dbReference>
<sequence>MQVDAEVIPIKTGAGLIGSTEPRIHTPLLKGNSKSQEVADLAVKIGLPLIPWQRWVLDDLLSVDDGNNWRKKTALVLVARQNGKTHLARMLILSHLFLWGSKNVLGMSSNRNMALDTFRQVAYTIEDNQFLKDQVRQIRLANGQESITLLNGARYEIAAATRDAPRGKTADFLYIDELREWTPEAFTAALPVTRARPAAMTLMTSNAGDGFSSVLNDLRERCLSYPPENLGYYEWSAPQHCKIHDRKAWAMANPALGHLITEQTLEESVNTNSVEATRTEMLCQWIDSSVSPWVYGSIEACSDSSLDIPVGPQTIMAFDIAPTRRSGALILGQMKGDKIAVGLAQLWYSDVAIDEMKMASDINEWARKYHPTTICFDKYATQTVATKLEQTGWKMQDCSGQSFYQACSDLANALAQNTLVHSGQSDLVQHLNNCAAKTSDFGFRIIRRKSAGEVTAAISLAMVVSQLTKPQQTAQIFV</sequence>
<dbReference type="Gene3D" id="3.40.50.300">
    <property type="entry name" value="P-loop containing nucleotide triphosphate hydrolases"/>
    <property type="match status" value="1"/>
</dbReference>
<dbReference type="InterPro" id="IPR046461">
    <property type="entry name" value="TerL_ATPase"/>
</dbReference>
<dbReference type="InterPro" id="IPR027417">
    <property type="entry name" value="P-loop_NTPase"/>
</dbReference>
<reference evidence="3" key="1">
    <citation type="submission" date="2020-04" db="EMBL/GenBank/DDBJ databases">
        <authorList>
            <person name="Chiriac C."/>
            <person name="Salcher M."/>
            <person name="Ghai R."/>
            <person name="Kavagutti S V."/>
        </authorList>
    </citation>
    <scope>NUCLEOTIDE SEQUENCE</scope>
</reference>
<gene>
    <name evidence="3" type="ORF">UFOVP789_11</name>
</gene>
<proteinExistence type="predicted"/>
<feature type="domain" description="Terminase large subunit-like ATPase" evidence="1">
    <location>
        <begin position="51"/>
        <end position="220"/>
    </location>
</feature>
<evidence type="ECO:0000259" key="2">
    <source>
        <dbReference type="Pfam" id="PF20441"/>
    </source>
</evidence>
<evidence type="ECO:0000259" key="1">
    <source>
        <dbReference type="Pfam" id="PF03354"/>
    </source>
</evidence>
<name>A0A6J5NT18_9CAUD</name>
<dbReference type="PANTHER" id="PTHR41287:SF1">
    <property type="entry name" value="PROTEIN YMFN"/>
    <property type="match status" value="1"/>
</dbReference>
<feature type="domain" description="Terminase large subunit-like endonuclease" evidence="2">
    <location>
        <begin position="352"/>
        <end position="466"/>
    </location>
</feature>
<dbReference type="EMBL" id="LR796726">
    <property type="protein sequence ID" value="CAB4161962.1"/>
    <property type="molecule type" value="Genomic_DNA"/>
</dbReference>
<evidence type="ECO:0000313" key="3">
    <source>
        <dbReference type="EMBL" id="CAB4161962.1"/>
    </source>
</evidence>
<dbReference type="Pfam" id="PF03354">
    <property type="entry name" value="TerL_ATPase"/>
    <property type="match status" value="1"/>
</dbReference>